<sequence>MLLIYSNLRSTNKPLFSYQVQKQLRLGSNHSMFNTYSRNDYYQMAS</sequence>
<dbReference type="AlphaFoldDB" id="A0A2U0ULU4"/>
<reference evidence="1 2" key="1">
    <citation type="submission" date="2018-05" db="EMBL/GenBank/DDBJ databases">
        <title>Genomic Encyclopedia of Type Strains, Phase IV (KMG-IV): sequencing the most valuable type-strain genomes for metagenomic binning, comparative biology and taxonomic classification.</title>
        <authorList>
            <person name="Goeker M."/>
        </authorList>
    </citation>
    <scope>NUCLEOTIDE SEQUENCE [LARGE SCALE GENOMIC DNA]</scope>
    <source>
        <strain evidence="1 2">DSM 100333</strain>
    </source>
</reference>
<evidence type="ECO:0000313" key="1">
    <source>
        <dbReference type="EMBL" id="PVX58586.1"/>
    </source>
</evidence>
<proteinExistence type="predicted"/>
<dbReference type="EMBL" id="QENY01000002">
    <property type="protein sequence ID" value="PVX58586.1"/>
    <property type="molecule type" value="Genomic_DNA"/>
</dbReference>
<protein>
    <submittedName>
        <fullName evidence="1">Uncharacterized protein</fullName>
    </submittedName>
</protein>
<comment type="caution">
    <text evidence="1">The sequence shown here is derived from an EMBL/GenBank/DDBJ whole genome shotgun (WGS) entry which is preliminary data.</text>
</comment>
<dbReference type="Proteomes" id="UP000245870">
    <property type="component" value="Unassembled WGS sequence"/>
</dbReference>
<keyword evidence="2" id="KW-1185">Reference proteome</keyword>
<organism evidence="1 2">
    <name type="scientific">Hallella colorans</name>
    <dbReference type="NCBI Taxonomy" id="1703337"/>
    <lineage>
        <taxon>Bacteria</taxon>
        <taxon>Pseudomonadati</taxon>
        <taxon>Bacteroidota</taxon>
        <taxon>Bacteroidia</taxon>
        <taxon>Bacteroidales</taxon>
        <taxon>Prevotellaceae</taxon>
        <taxon>Hallella</taxon>
    </lineage>
</organism>
<name>A0A2U0ULU4_9BACT</name>
<gene>
    <name evidence="1" type="ORF">C7379_102104</name>
</gene>
<accession>A0A2U0ULU4</accession>
<evidence type="ECO:0000313" key="2">
    <source>
        <dbReference type="Proteomes" id="UP000245870"/>
    </source>
</evidence>